<protein>
    <submittedName>
        <fullName evidence="2">Uncharacterized protein</fullName>
    </submittedName>
</protein>
<organism evidence="2 3">
    <name type="scientific">Reticulomyxa filosa</name>
    <dbReference type="NCBI Taxonomy" id="46433"/>
    <lineage>
        <taxon>Eukaryota</taxon>
        <taxon>Sar</taxon>
        <taxon>Rhizaria</taxon>
        <taxon>Retaria</taxon>
        <taxon>Foraminifera</taxon>
        <taxon>Monothalamids</taxon>
        <taxon>Reticulomyxidae</taxon>
        <taxon>Reticulomyxa</taxon>
    </lineage>
</organism>
<proteinExistence type="predicted"/>
<keyword evidence="3" id="KW-1185">Reference proteome</keyword>
<gene>
    <name evidence="2" type="ORF">RFI_17801</name>
</gene>
<feature type="transmembrane region" description="Helical" evidence="1">
    <location>
        <begin position="449"/>
        <end position="469"/>
    </location>
</feature>
<dbReference type="InterPro" id="IPR029071">
    <property type="entry name" value="Ubiquitin-like_domsf"/>
</dbReference>
<evidence type="ECO:0000313" key="3">
    <source>
        <dbReference type="Proteomes" id="UP000023152"/>
    </source>
</evidence>
<keyword evidence="1" id="KW-0472">Membrane</keyword>
<feature type="non-terminal residue" evidence="2">
    <location>
        <position position="484"/>
    </location>
</feature>
<sequence length="484" mass="56402">MHQIDASEIESCFVYLEQKRVALTFSREAESKKSTEYEEKIDKYMSGKWSHALHHNESIQQCLRVVGAEKLQSRVIFIFSKTFNGITVGITGNAEENSWINLDHWYDFLQSIILSFVSEFFSDCQIFVKSSNTKAAHRSILKSKLELHLQNLLEKFQTILEHQNIHPTLHYRTWQVNEKEDEAIKDWKCYDEKMEIPINAVVIANNIKVEMDEFQVKMTNASMFQKYNMLITTLKVKSDDTQTIEKSLQEYEKAVKRTRTNGPNNELLLCSRKTPPIFILLDDANDSKKDILFIENCRTSIRQWYTKQHSGMFDIADTPLSLTTLFRMTHHLGDSGNSPHQKNLQLLEEVSSKLKTSNDSIPVCEVIEGNTISFDEFVRLVVERYAQRYDISKAKRGLATRSASELMTYQIVIHSFVGQEFELSVRETFSIKDLKQMIFELKRLHPSCLFLFLYFQSCVYAHTYMLSLFKIKMGIIKTVYLKCI</sequence>
<dbReference type="EMBL" id="ASPP01013683">
    <property type="protein sequence ID" value="ETO19425.1"/>
    <property type="molecule type" value="Genomic_DNA"/>
</dbReference>
<dbReference type="SUPFAM" id="SSF54236">
    <property type="entry name" value="Ubiquitin-like"/>
    <property type="match status" value="1"/>
</dbReference>
<evidence type="ECO:0000313" key="2">
    <source>
        <dbReference type="EMBL" id="ETO19425.1"/>
    </source>
</evidence>
<accession>X6MZH7</accession>
<keyword evidence="1" id="KW-0812">Transmembrane</keyword>
<evidence type="ECO:0000256" key="1">
    <source>
        <dbReference type="SAM" id="Phobius"/>
    </source>
</evidence>
<comment type="caution">
    <text evidence="2">The sequence shown here is derived from an EMBL/GenBank/DDBJ whole genome shotgun (WGS) entry which is preliminary data.</text>
</comment>
<reference evidence="2 3" key="1">
    <citation type="journal article" date="2013" name="Curr. Biol.">
        <title>The Genome of the Foraminiferan Reticulomyxa filosa.</title>
        <authorList>
            <person name="Glockner G."/>
            <person name="Hulsmann N."/>
            <person name="Schleicher M."/>
            <person name="Noegel A.A."/>
            <person name="Eichinger L."/>
            <person name="Gallinger C."/>
            <person name="Pawlowski J."/>
            <person name="Sierra R."/>
            <person name="Euteneuer U."/>
            <person name="Pillet L."/>
            <person name="Moustafa A."/>
            <person name="Platzer M."/>
            <person name="Groth M."/>
            <person name="Szafranski K."/>
            <person name="Schliwa M."/>
        </authorList>
    </citation>
    <scope>NUCLEOTIDE SEQUENCE [LARGE SCALE GENOMIC DNA]</scope>
</reference>
<keyword evidence="1" id="KW-1133">Transmembrane helix</keyword>
<dbReference type="Proteomes" id="UP000023152">
    <property type="component" value="Unassembled WGS sequence"/>
</dbReference>
<dbReference type="AlphaFoldDB" id="X6MZH7"/>
<name>X6MZH7_RETFI</name>